<evidence type="ECO:0000256" key="2">
    <source>
        <dbReference type="SAM" id="SignalP"/>
    </source>
</evidence>
<feature type="signal peptide" evidence="2">
    <location>
        <begin position="1"/>
        <end position="23"/>
    </location>
</feature>
<dbReference type="AlphaFoldDB" id="A0A137PGX0"/>
<organism evidence="3 4">
    <name type="scientific">Conidiobolus coronatus (strain ATCC 28846 / CBS 209.66 / NRRL 28638)</name>
    <name type="common">Delacroixia coronata</name>
    <dbReference type="NCBI Taxonomy" id="796925"/>
    <lineage>
        <taxon>Eukaryota</taxon>
        <taxon>Fungi</taxon>
        <taxon>Fungi incertae sedis</taxon>
        <taxon>Zoopagomycota</taxon>
        <taxon>Entomophthoromycotina</taxon>
        <taxon>Entomophthoromycetes</taxon>
        <taxon>Entomophthorales</taxon>
        <taxon>Ancylistaceae</taxon>
        <taxon>Conidiobolus</taxon>
    </lineage>
</organism>
<proteinExistence type="predicted"/>
<evidence type="ECO:0000256" key="1">
    <source>
        <dbReference type="SAM" id="Phobius"/>
    </source>
</evidence>
<protein>
    <submittedName>
        <fullName evidence="3">Uncharacterized protein</fullName>
    </submittedName>
</protein>
<evidence type="ECO:0000313" key="4">
    <source>
        <dbReference type="Proteomes" id="UP000070444"/>
    </source>
</evidence>
<gene>
    <name evidence="3" type="ORF">CONCODRAFT_2784</name>
</gene>
<dbReference type="STRING" id="796925.A0A137PGX0"/>
<keyword evidence="4" id="KW-1185">Reference proteome</keyword>
<feature type="transmembrane region" description="Helical" evidence="1">
    <location>
        <begin position="284"/>
        <end position="306"/>
    </location>
</feature>
<feature type="chain" id="PRO_5007294832" evidence="2">
    <location>
        <begin position="24"/>
        <end position="441"/>
    </location>
</feature>
<sequence>MKKCSKITALIFYTLNWFSYVNGTPAFHTVNDYDLNGNKCPLPTKKGVTCPILCVSDISQCPQKVSSICPQGKTFCQDGKCHESCPSDIINPCFCGAENSGWTLKNLASQQCSRSFELQNTPKIYDGSDPGSSMWAICPPPPPPIFTYREPMWIAVFSIVAFQALILMIWHSFKTFAERNAYHMIVSELPPSLSEIGDASALNEKFVEEKTHTIYADNEEDSVEEIGSKFKIQGFVPNFLGTIGIGTIVAMSFGWGIYLAVITADYYGAVTGTKYGIAHDSYDLSSTMFICVWVSATTWFVILNVFKAHLTNYFRIQVNPLQAKYIQIKKPKTTILMMDDSSKALNLVRKIESFLSHALGWDVIITTVSLEKTGTNRLYFNYHCTRFVYHEKVKYFAPHQFELGTTSDDFIKQSSGLSTEEADRRLELKGPNFISVKLIQQ</sequence>
<accession>A0A137PGX0</accession>
<keyword evidence="2" id="KW-0732">Signal</keyword>
<name>A0A137PGX0_CONC2</name>
<dbReference type="Proteomes" id="UP000070444">
    <property type="component" value="Unassembled WGS sequence"/>
</dbReference>
<reference evidence="3 4" key="1">
    <citation type="journal article" date="2015" name="Genome Biol. Evol.">
        <title>Phylogenomic analyses indicate that early fungi evolved digesting cell walls of algal ancestors of land plants.</title>
        <authorList>
            <person name="Chang Y."/>
            <person name="Wang S."/>
            <person name="Sekimoto S."/>
            <person name="Aerts A.L."/>
            <person name="Choi C."/>
            <person name="Clum A."/>
            <person name="LaButti K.M."/>
            <person name="Lindquist E.A."/>
            <person name="Yee Ngan C."/>
            <person name="Ohm R.A."/>
            <person name="Salamov A.A."/>
            <person name="Grigoriev I.V."/>
            <person name="Spatafora J.W."/>
            <person name="Berbee M.L."/>
        </authorList>
    </citation>
    <scope>NUCLEOTIDE SEQUENCE [LARGE SCALE GENOMIC DNA]</scope>
    <source>
        <strain evidence="3 4">NRRL 28638</strain>
    </source>
</reference>
<keyword evidence="1" id="KW-1133">Transmembrane helix</keyword>
<feature type="transmembrane region" description="Helical" evidence="1">
    <location>
        <begin position="152"/>
        <end position="170"/>
    </location>
</feature>
<evidence type="ECO:0000313" key="3">
    <source>
        <dbReference type="EMBL" id="KXN74246.1"/>
    </source>
</evidence>
<feature type="transmembrane region" description="Helical" evidence="1">
    <location>
        <begin position="239"/>
        <end position="264"/>
    </location>
</feature>
<dbReference type="OrthoDB" id="48943at2759"/>
<dbReference type="EMBL" id="KQ964426">
    <property type="protein sequence ID" value="KXN74246.1"/>
    <property type="molecule type" value="Genomic_DNA"/>
</dbReference>
<keyword evidence="1" id="KW-0812">Transmembrane</keyword>
<keyword evidence="1" id="KW-0472">Membrane</keyword>